<evidence type="ECO:0000313" key="2">
    <source>
        <dbReference type="Proteomes" id="UP001292079"/>
    </source>
</evidence>
<dbReference type="Proteomes" id="UP001292079">
    <property type="component" value="Unassembled WGS sequence"/>
</dbReference>
<keyword evidence="2" id="KW-1185">Reference proteome</keyword>
<accession>A0AAE1ZD44</accession>
<reference evidence="1" key="1">
    <citation type="submission" date="2022-04" db="EMBL/GenBank/DDBJ databases">
        <authorList>
            <person name="Xu L."/>
            <person name="Lv Z."/>
        </authorList>
    </citation>
    <scope>NUCLEOTIDE SEQUENCE</scope>
    <source>
        <strain evidence="1">LV_2022a</strain>
    </source>
</reference>
<proteinExistence type="predicted"/>
<organism evidence="1 2">
    <name type="scientific">Schistosoma mekongi</name>
    <name type="common">Parasitic worm</name>
    <dbReference type="NCBI Taxonomy" id="38744"/>
    <lineage>
        <taxon>Eukaryota</taxon>
        <taxon>Metazoa</taxon>
        <taxon>Spiralia</taxon>
        <taxon>Lophotrochozoa</taxon>
        <taxon>Platyhelminthes</taxon>
        <taxon>Trematoda</taxon>
        <taxon>Digenea</taxon>
        <taxon>Strigeidida</taxon>
        <taxon>Schistosomatoidea</taxon>
        <taxon>Schistosomatidae</taxon>
        <taxon>Schistosoma</taxon>
    </lineage>
</organism>
<dbReference type="AlphaFoldDB" id="A0AAE1ZD44"/>
<reference evidence="1" key="2">
    <citation type="journal article" date="2023" name="Infect Dis Poverty">
        <title>Chromosome-scale genome of the human blood fluke Schistosoma mekongi and its implications for public health.</title>
        <authorList>
            <person name="Zhou M."/>
            <person name="Xu L."/>
            <person name="Xu D."/>
            <person name="Chen W."/>
            <person name="Khan J."/>
            <person name="Hu Y."/>
            <person name="Huang H."/>
            <person name="Wei H."/>
            <person name="Zhang Y."/>
            <person name="Chusongsang P."/>
            <person name="Tanasarnprasert K."/>
            <person name="Hu X."/>
            <person name="Limpanont Y."/>
            <person name="Lv Z."/>
        </authorList>
    </citation>
    <scope>NUCLEOTIDE SEQUENCE</scope>
    <source>
        <strain evidence="1">LV_2022a</strain>
    </source>
</reference>
<gene>
    <name evidence="1" type="ORF">MN116_004597</name>
</gene>
<protein>
    <submittedName>
        <fullName evidence="1">Uncharacterized protein</fullName>
    </submittedName>
</protein>
<evidence type="ECO:0000313" key="1">
    <source>
        <dbReference type="EMBL" id="KAK4471677.1"/>
    </source>
</evidence>
<comment type="caution">
    <text evidence="1">The sequence shown here is derived from an EMBL/GenBank/DDBJ whole genome shotgun (WGS) entry which is preliminary data.</text>
</comment>
<sequence length="115" mass="13456">MKDTLHIIMLSTFVNLCSPNNKKLRHNTTDCIILPGNEIIRINSISKEKLRNFLQRLDQLPYIDEMCQMDGCQNIYASFDELNITDLDTEKCCINNRSFRYKPSDKLCGCFTTRR</sequence>
<name>A0AAE1ZD44_SCHME</name>
<dbReference type="EMBL" id="JALJAT010000003">
    <property type="protein sequence ID" value="KAK4471677.1"/>
    <property type="molecule type" value="Genomic_DNA"/>
</dbReference>